<keyword evidence="1" id="KW-0067">ATP-binding</keyword>
<proteinExistence type="predicted"/>
<dbReference type="Proteomes" id="UP000019484">
    <property type="component" value="Unassembled WGS sequence"/>
</dbReference>
<evidence type="ECO:0000259" key="3">
    <source>
        <dbReference type="PROSITE" id="PS50975"/>
    </source>
</evidence>
<sequence length="496" mass="55362">MLDGTSSILAHRLQNLSLLLLSLVFFPLDMFILAISFFIQSTLHNKATRSRDLARNKPAFQRRTVLVTGVGMTKGLAIARLFYQAGHDVIGADFEPDGALVCGRVSKSLRRFYRLGSPDAKNGSALYIQSLLDIIAQEKVDLWISCSGVASAVEDGMAKEVVEARTPCKAIQFDVKSTQTLHEKHSFIEYTKSMGLTVPDTHEVTSRAAVEDILRDAPGGRKYILKTIGVDDSVRGDMTLLSKDSASETSKYIARLRISFESPWILQQFIKGREYCTHSLVIGGRVKAFVACPSAELLMHYEALPSDSPLSKAMLQFTTEFAAKGGPGFTGHLSFDFMVVDDGDLDLDGGSIALYPIECNPRAHTAVALFNGSMKMVDGYLSVLQANTSLKEDVSEVITPVQKDSYYWVGHDLVTLLLLPTLSFLTFDKSLSDLVRDYAAFVSHLLTWRDGTYETWDPLPWWWLYHVYWPERFLTCLRAGQKWSRLNVSTTKMFQC</sequence>
<dbReference type="SUPFAM" id="SSF51735">
    <property type="entry name" value="NAD(P)-binding Rossmann-fold domains"/>
    <property type="match status" value="1"/>
</dbReference>
<dbReference type="STRING" id="1182541.W9YUV6"/>
<comment type="caution">
    <text evidence="4">The sequence shown here is derived from an EMBL/GenBank/DDBJ whole genome shotgun (WGS) entry which is preliminary data.</text>
</comment>
<keyword evidence="2" id="KW-0472">Membrane</keyword>
<dbReference type="OrthoDB" id="186626at2759"/>
<dbReference type="Gene3D" id="3.30.470.20">
    <property type="entry name" value="ATP-grasp fold, B domain"/>
    <property type="match status" value="1"/>
</dbReference>
<feature type="domain" description="ATP-grasp" evidence="3">
    <location>
        <begin position="188"/>
        <end position="385"/>
    </location>
</feature>
<dbReference type="SUPFAM" id="SSF56059">
    <property type="entry name" value="Glutathione synthetase ATP-binding domain-like"/>
    <property type="match status" value="1"/>
</dbReference>
<dbReference type="RefSeq" id="XP_007720944.1">
    <property type="nucleotide sequence ID" value="XM_007722754.1"/>
</dbReference>
<keyword evidence="5" id="KW-1185">Reference proteome</keyword>
<reference evidence="4 5" key="1">
    <citation type="submission" date="2013-03" db="EMBL/GenBank/DDBJ databases">
        <title>The Genome Sequence of Capronia coronata CBS 617.96.</title>
        <authorList>
            <consortium name="The Broad Institute Genomics Platform"/>
            <person name="Cuomo C."/>
            <person name="de Hoog S."/>
            <person name="Gorbushina A."/>
            <person name="Walker B."/>
            <person name="Young S.K."/>
            <person name="Zeng Q."/>
            <person name="Gargeya S."/>
            <person name="Fitzgerald M."/>
            <person name="Haas B."/>
            <person name="Abouelleil A."/>
            <person name="Allen A.W."/>
            <person name="Alvarado L."/>
            <person name="Arachchi H.M."/>
            <person name="Berlin A.M."/>
            <person name="Chapman S.B."/>
            <person name="Gainer-Dewar J."/>
            <person name="Goldberg J."/>
            <person name="Griggs A."/>
            <person name="Gujja S."/>
            <person name="Hansen M."/>
            <person name="Howarth C."/>
            <person name="Imamovic A."/>
            <person name="Ireland A."/>
            <person name="Larimer J."/>
            <person name="McCowan C."/>
            <person name="Murphy C."/>
            <person name="Pearson M."/>
            <person name="Poon T.W."/>
            <person name="Priest M."/>
            <person name="Roberts A."/>
            <person name="Saif S."/>
            <person name="Shea T."/>
            <person name="Sisk P."/>
            <person name="Sykes S."/>
            <person name="Wortman J."/>
            <person name="Nusbaum C."/>
            <person name="Birren B."/>
        </authorList>
    </citation>
    <scope>NUCLEOTIDE SEQUENCE [LARGE SCALE GENOMIC DNA]</scope>
    <source>
        <strain evidence="4 5">CBS 617.96</strain>
    </source>
</reference>
<keyword evidence="2" id="KW-1133">Transmembrane helix</keyword>
<evidence type="ECO:0000313" key="4">
    <source>
        <dbReference type="EMBL" id="EXJ93450.1"/>
    </source>
</evidence>
<accession>W9YUV6</accession>
<dbReference type="InterPro" id="IPR011761">
    <property type="entry name" value="ATP-grasp"/>
</dbReference>
<evidence type="ECO:0000256" key="1">
    <source>
        <dbReference type="PROSITE-ProRule" id="PRU00409"/>
    </source>
</evidence>
<keyword evidence="2" id="KW-0812">Transmembrane</keyword>
<name>W9YUV6_9EURO</name>
<dbReference type="GO" id="GO:0005524">
    <property type="term" value="F:ATP binding"/>
    <property type="evidence" value="ECO:0007669"/>
    <property type="project" value="UniProtKB-UniRule"/>
</dbReference>
<dbReference type="PROSITE" id="PS50975">
    <property type="entry name" value="ATP_GRASP"/>
    <property type="match status" value="1"/>
</dbReference>
<evidence type="ECO:0000313" key="5">
    <source>
        <dbReference type="Proteomes" id="UP000019484"/>
    </source>
</evidence>
<organism evidence="4 5">
    <name type="scientific">Capronia coronata CBS 617.96</name>
    <dbReference type="NCBI Taxonomy" id="1182541"/>
    <lineage>
        <taxon>Eukaryota</taxon>
        <taxon>Fungi</taxon>
        <taxon>Dikarya</taxon>
        <taxon>Ascomycota</taxon>
        <taxon>Pezizomycotina</taxon>
        <taxon>Eurotiomycetes</taxon>
        <taxon>Chaetothyriomycetidae</taxon>
        <taxon>Chaetothyriales</taxon>
        <taxon>Herpotrichiellaceae</taxon>
        <taxon>Capronia</taxon>
    </lineage>
</organism>
<dbReference type="AlphaFoldDB" id="W9YUV6"/>
<dbReference type="GO" id="GO:0046872">
    <property type="term" value="F:metal ion binding"/>
    <property type="evidence" value="ECO:0007669"/>
    <property type="project" value="InterPro"/>
</dbReference>
<dbReference type="EMBL" id="AMWN01000002">
    <property type="protein sequence ID" value="EXJ93450.1"/>
    <property type="molecule type" value="Genomic_DNA"/>
</dbReference>
<gene>
    <name evidence="4" type="ORF">A1O1_01842</name>
</gene>
<dbReference type="GeneID" id="19156743"/>
<dbReference type="eggNOG" id="ENOG502RZZG">
    <property type="taxonomic scope" value="Eukaryota"/>
</dbReference>
<feature type="transmembrane region" description="Helical" evidence="2">
    <location>
        <begin position="20"/>
        <end position="43"/>
    </location>
</feature>
<keyword evidence="1" id="KW-0547">Nucleotide-binding</keyword>
<evidence type="ECO:0000256" key="2">
    <source>
        <dbReference type="SAM" id="Phobius"/>
    </source>
</evidence>
<dbReference type="InterPro" id="IPR036291">
    <property type="entry name" value="NAD(P)-bd_dom_sf"/>
</dbReference>
<dbReference type="Gene3D" id="3.40.50.20">
    <property type="match status" value="1"/>
</dbReference>
<protein>
    <recommendedName>
        <fullName evidence="3">ATP-grasp domain-containing protein</fullName>
    </recommendedName>
</protein>
<dbReference type="HOGENOM" id="CLU_026180_1_0_1"/>